<feature type="compositionally biased region" description="Low complexity" evidence="1">
    <location>
        <begin position="236"/>
        <end position="253"/>
    </location>
</feature>
<evidence type="ECO:0000313" key="2">
    <source>
        <dbReference type="EMBL" id="RMX56472.1"/>
    </source>
</evidence>
<evidence type="ECO:0000256" key="1">
    <source>
        <dbReference type="SAM" id="MobiDB-lite"/>
    </source>
</evidence>
<dbReference type="EMBL" id="RCHS01000839">
    <property type="protein sequence ID" value="RMX56472.1"/>
    <property type="molecule type" value="Genomic_DNA"/>
</dbReference>
<dbReference type="OrthoDB" id="5990407at2759"/>
<name>A0A3M6US44_POCDA</name>
<reference evidence="2 3" key="1">
    <citation type="journal article" date="2018" name="Sci. Rep.">
        <title>Comparative analysis of the Pocillopora damicornis genome highlights role of immune system in coral evolution.</title>
        <authorList>
            <person name="Cunning R."/>
            <person name="Bay R.A."/>
            <person name="Gillette P."/>
            <person name="Baker A.C."/>
            <person name="Traylor-Knowles N."/>
        </authorList>
    </citation>
    <scope>NUCLEOTIDE SEQUENCE [LARGE SCALE GENOMIC DNA]</scope>
    <source>
        <strain evidence="2">RSMAS</strain>
        <tissue evidence="2">Whole animal</tissue>
    </source>
</reference>
<evidence type="ECO:0000313" key="3">
    <source>
        <dbReference type="Proteomes" id="UP000275408"/>
    </source>
</evidence>
<gene>
    <name evidence="2" type="ORF">pdam_00014939</name>
</gene>
<sequence>MHDVMRSIGVKWKDSRLESLPKSLREHNFSIYSMEKIFYYIHVACLLSSLLWNVKGAYYLKPTGRFEITEIPLPSSVIEQINGTNVSVTPNPGQINATGVRIVTVTRISNTSQVPKPAGSQQPCPTTPVCSCPCQKPPMSGKPPSLQPLPPKNDSINTWCTSVCICLCIGGSPVPIQPPTESTSKANVATLNLVVTSPLSNRITTAVPSSTPTIINKSRSTSITCPETAVCSTSETNLSSSRTSQSRLSVTLSPTLTQPMLPVQKGSQEN</sequence>
<dbReference type="AlphaFoldDB" id="A0A3M6US44"/>
<keyword evidence="3" id="KW-1185">Reference proteome</keyword>
<organism evidence="2 3">
    <name type="scientific">Pocillopora damicornis</name>
    <name type="common">Cauliflower coral</name>
    <name type="synonym">Millepora damicornis</name>
    <dbReference type="NCBI Taxonomy" id="46731"/>
    <lineage>
        <taxon>Eukaryota</taxon>
        <taxon>Metazoa</taxon>
        <taxon>Cnidaria</taxon>
        <taxon>Anthozoa</taxon>
        <taxon>Hexacorallia</taxon>
        <taxon>Scleractinia</taxon>
        <taxon>Astrocoeniina</taxon>
        <taxon>Pocilloporidae</taxon>
        <taxon>Pocillopora</taxon>
    </lineage>
</organism>
<comment type="caution">
    <text evidence="2">The sequence shown here is derived from an EMBL/GenBank/DDBJ whole genome shotgun (WGS) entry which is preliminary data.</text>
</comment>
<dbReference type="Proteomes" id="UP000275408">
    <property type="component" value="Unassembled WGS sequence"/>
</dbReference>
<proteinExistence type="predicted"/>
<accession>A0A3M6US44</accession>
<feature type="region of interest" description="Disordered" evidence="1">
    <location>
        <begin position="236"/>
        <end position="270"/>
    </location>
</feature>
<protein>
    <submittedName>
        <fullName evidence="2">Uncharacterized protein</fullName>
    </submittedName>
</protein>